<gene>
    <name evidence="1" type="ORF">LOK49_LG14G02000</name>
</gene>
<sequence>MNTLHLQKTSFRLYSFKIDVSWFLKLREFVGKHSHNEALSLHFPASLKLTFNLGELRGILIPPVRGVKHLKLKLLNDYSPSAFEPLVDGILWSCYPEMLTMELGTKKNKFIEVLKDELQHTKNEKNSCCESTDIKCWRHDLKDFETEQFIGTKKRKPQVQRKMISFRFKW</sequence>
<dbReference type="Proteomes" id="UP001060215">
    <property type="component" value="Chromosome 15"/>
</dbReference>
<evidence type="ECO:0000313" key="2">
    <source>
        <dbReference type="Proteomes" id="UP001060215"/>
    </source>
</evidence>
<proteinExistence type="predicted"/>
<evidence type="ECO:0000313" key="1">
    <source>
        <dbReference type="EMBL" id="KAI7984999.1"/>
    </source>
</evidence>
<reference evidence="1 2" key="1">
    <citation type="journal article" date="2022" name="Plant J.">
        <title>Chromosome-level genome of Camellia lanceoleosa provides a valuable resource for understanding genome evolution and self-incompatibility.</title>
        <authorList>
            <person name="Gong W."/>
            <person name="Xiao S."/>
            <person name="Wang L."/>
            <person name="Liao Z."/>
            <person name="Chang Y."/>
            <person name="Mo W."/>
            <person name="Hu G."/>
            <person name="Li W."/>
            <person name="Zhao G."/>
            <person name="Zhu H."/>
            <person name="Hu X."/>
            <person name="Ji K."/>
            <person name="Xiang X."/>
            <person name="Song Q."/>
            <person name="Yuan D."/>
            <person name="Jin S."/>
            <person name="Zhang L."/>
        </authorList>
    </citation>
    <scope>NUCLEOTIDE SEQUENCE [LARGE SCALE GENOMIC DNA]</scope>
    <source>
        <strain evidence="1">SQ_2022a</strain>
    </source>
</reference>
<protein>
    <submittedName>
        <fullName evidence="1">Uncharacterized protein</fullName>
    </submittedName>
</protein>
<organism evidence="1 2">
    <name type="scientific">Camellia lanceoleosa</name>
    <dbReference type="NCBI Taxonomy" id="1840588"/>
    <lineage>
        <taxon>Eukaryota</taxon>
        <taxon>Viridiplantae</taxon>
        <taxon>Streptophyta</taxon>
        <taxon>Embryophyta</taxon>
        <taxon>Tracheophyta</taxon>
        <taxon>Spermatophyta</taxon>
        <taxon>Magnoliopsida</taxon>
        <taxon>eudicotyledons</taxon>
        <taxon>Gunneridae</taxon>
        <taxon>Pentapetalae</taxon>
        <taxon>asterids</taxon>
        <taxon>Ericales</taxon>
        <taxon>Theaceae</taxon>
        <taxon>Camellia</taxon>
    </lineage>
</organism>
<dbReference type="EMBL" id="CM045772">
    <property type="protein sequence ID" value="KAI7984999.1"/>
    <property type="molecule type" value="Genomic_DNA"/>
</dbReference>
<comment type="caution">
    <text evidence="1">The sequence shown here is derived from an EMBL/GenBank/DDBJ whole genome shotgun (WGS) entry which is preliminary data.</text>
</comment>
<name>A0ACC0F8L8_9ERIC</name>
<accession>A0ACC0F8L8</accession>
<keyword evidence="2" id="KW-1185">Reference proteome</keyword>